<evidence type="ECO:0000313" key="2">
    <source>
        <dbReference type="EMBL" id="GFD57479.1"/>
    </source>
</evidence>
<feature type="compositionally biased region" description="Low complexity" evidence="1">
    <location>
        <begin position="40"/>
        <end position="54"/>
    </location>
</feature>
<evidence type="ECO:0000256" key="1">
    <source>
        <dbReference type="SAM" id="MobiDB-lite"/>
    </source>
</evidence>
<name>A0A699XCQ3_TANCI</name>
<feature type="region of interest" description="Disordered" evidence="1">
    <location>
        <begin position="16"/>
        <end position="54"/>
    </location>
</feature>
<organism evidence="2">
    <name type="scientific">Tanacetum cinerariifolium</name>
    <name type="common">Dalmatian daisy</name>
    <name type="synonym">Chrysanthemum cinerariifolium</name>
    <dbReference type="NCBI Taxonomy" id="118510"/>
    <lineage>
        <taxon>Eukaryota</taxon>
        <taxon>Viridiplantae</taxon>
        <taxon>Streptophyta</taxon>
        <taxon>Embryophyta</taxon>
        <taxon>Tracheophyta</taxon>
        <taxon>Spermatophyta</taxon>
        <taxon>Magnoliopsida</taxon>
        <taxon>eudicotyledons</taxon>
        <taxon>Gunneridae</taxon>
        <taxon>Pentapetalae</taxon>
        <taxon>asterids</taxon>
        <taxon>campanulids</taxon>
        <taxon>Asterales</taxon>
        <taxon>Asteraceae</taxon>
        <taxon>Asteroideae</taxon>
        <taxon>Anthemideae</taxon>
        <taxon>Anthemidinae</taxon>
        <taxon>Tanacetum</taxon>
    </lineage>
</organism>
<comment type="caution">
    <text evidence="2">The sequence shown here is derived from an EMBL/GenBank/DDBJ whole genome shotgun (WGS) entry which is preliminary data.</text>
</comment>
<reference evidence="2" key="1">
    <citation type="journal article" date="2019" name="Sci. Rep.">
        <title>Draft genome of Tanacetum cinerariifolium, the natural source of mosquito coil.</title>
        <authorList>
            <person name="Yamashiro T."/>
            <person name="Shiraishi A."/>
            <person name="Satake H."/>
            <person name="Nakayama K."/>
        </authorList>
    </citation>
    <scope>NUCLEOTIDE SEQUENCE</scope>
</reference>
<dbReference type="EMBL" id="BKCJ011841601">
    <property type="protein sequence ID" value="GFD57479.1"/>
    <property type="molecule type" value="Genomic_DNA"/>
</dbReference>
<feature type="non-terminal residue" evidence="2">
    <location>
        <position position="1"/>
    </location>
</feature>
<sequence length="54" mass="5583">CSFPRRVRCSKICVNSGLANGGDKRRRRSNGAPGVRPAEDSAASPPARASNSAA</sequence>
<dbReference type="AlphaFoldDB" id="A0A699XCQ3"/>
<gene>
    <name evidence="2" type="ORF">Tci_929448</name>
</gene>
<protein>
    <submittedName>
        <fullName evidence="2">Uncharacterized protein</fullName>
    </submittedName>
</protein>
<accession>A0A699XCQ3</accession>
<proteinExistence type="predicted"/>